<evidence type="ECO:0000259" key="2">
    <source>
        <dbReference type="PROSITE" id="PS50089"/>
    </source>
</evidence>
<accession>A0A161CD50</accession>
<dbReference type="InterPro" id="IPR001841">
    <property type="entry name" value="Znf_RING"/>
</dbReference>
<dbReference type="SUPFAM" id="SSF57924">
    <property type="entry name" value="Inhibitor of apoptosis (IAP) repeat"/>
    <property type="match status" value="2"/>
</dbReference>
<dbReference type="InterPro" id="IPR001370">
    <property type="entry name" value="BIR_rpt"/>
</dbReference>
<dbReference type="Proteomes" id="UP000202962">
    <property type="component" value="Segment"/>
</dbReference>
<dbReference type="Pfam" id="PF13920">
    <property type="entry name" value="zf-C3HC4_3"/>
    <property type="match status" value="1"/>
</dbReference>
<dbReference type="EMBL" id="KR011718">
    <property type="protein sequence ID" value="AKR17461.1"/>
    <property type="molecule type" value="Genomic_DNA"/>
</dbReference>
<dbReference type="Gene3D" id="3.30.40.10">
    <property type="entry name" value="Zinc/RING finger domain, C3HC4 (zinc finger)"/>
    <property type="match status" value="1"/>
</dbReference>
<dbReference type="OrthoDB" id="9255at10239"/>
<organism evidence="3 4">
    <name type="scientific">Mocis latipes granulovirus</name>
    <dbReference type="NCBI Taxonomy" id="2072024"/>
    <lineage>
        <taxon>Viruses</taxon>
        <taxon>Viruses incertae sedis</taxon>
        <taxon>Naldaviricetes</taxon>
        <taxon>Lefavirales</taxon>
        <taxon>Baculoviridae</taxon>
        <taxon>Betabaculovirus</taxon>
        <taxon>Betabaculovirus molatipedis</taxon>
    </lineage>
</organism>
<keyword evidence="1" id="KW-0863">Zinc-finger</keyword>
<dbReference type="KEGG" id="vg:27429794"/>
<dbReference type="SMART" id="SM00238">
    <property type="entry name" value="BIR"/>
    <property type="match status" value="2"/>
</dbReference>
<dbReference type="InterPro" id="IPR013083">
    <property type="entry name" value="Znf_RING/FYVE/PHD"/>
</dbReference>
<dbReference type="GO" id="GO:0051726">
    <property type="term" value="P:regulation of cell cycle"/>
    <property type="evidence" value="ECO:0007669"/>
    <property type="project" value="TreeGrafter"/>
</dbReference>
<dbReference type="PROSITE" id="PS50143">
    <property type="entry name" value="BIR_REPEAT_2"/>
    <property type="match status" value="2"/>
</dbReference>
<dbReference type="PROSITE" id="PS50089">
    <property type="entry name" value="ZF_RING_2"/>
    <property type="match status" value="1"/>
</dbReference>
<sequence>MKTYRERLDSYANVWCHNNNSLLRPERLALLGFYYTGYEDKIKCAYCSLTLQRFISAKHTFDPLIDHKRISPECNFIYENLIVPANYVNTQQINREDQQLLNMNLAKMEDRLKTFQQWPASLQHLSFEMCLNGLYYSNVGDVAVCYVCGERIKDWWPHHSPWQRHYEQNNKCPFIAINWQQQHKTQYDDNNVVLLNKTSCADKPIILSSAPQLNVILHESHWRLPQCVACRSDFIQCVLLPCYHLCVCSGCAVIVVECPVCEMYVSGTLKINIPVKQLSTLEV</sequence>
<proteinExistence type="predicted"/>
<keyword evidence="1" id="KW-0862">Zinc</keyword>
<dbReference type="InterPro" id="IPR050784">
    <property type="entry name" value="IAP"/>
</dbReference>
<reference evidence="3 4" key="1">
    <citation type="submission" date="2015-03" db="EMBL/GenBank/DDBJ databases">
        <title>The complete genome sequence of Mocis sp. granulovirus.</title>
        <authorList>
            <person name="Ardisson-Araujo D.M.P."/>
            <person name="Melo F.L."/>
            <person name="Sosa-Gomez D.R."/>
            <person name="Ribeiro B.M."/>
        </authorList>
    </citation>
    <scope>NUCLEOTIDE SEQUENCE [LARGE SCALE GENOMIC DNA]</scope>
    <source>
        <strain evidence="3">Southern Brazil</strain>
    </source>
</reference>
<dbReference type="GO" id="GO:0008270">
    <property type="term" value="F:zinc ion binding"/>
    <property type="evidence" value="ECO:0007669"/>
    <property type="project" value="UniProtKB-KW"/>
</dbReference>
<name>A0A161CD50_9BBAC</name>
<dbReference type="CDD" id="cd00022">
    <property type="entry name" value="BIR"/>
    <property type="match status" value="2"/>
</dbReference>
<keyword evidence="4" id="KW-1185">Reference proteome</keyword>
<dbReference type="Pfam" id="PF00653">
    <property type="entry name" value="BIR"/>
    <property type="match status" value="2"/>
</dbReference>
<evidence type="ECO:0000313" key="4">
    <source>
        <dbReference type="Proteomes" id="UP000202962"/>
    </source>
</evidence>
<dbReference type="Gene3D" id="1.10.1170.10">
    <property type="entry name" value="Inhibitor Of Apoptosis Protein (2mihbC-IAP-1), Chain A"/>
    <property type="match status" value="2"/>
</dbReference>
<evidence type="ECO:0000256" key="1">
    <source>
        <dbReference type="PROSITE-ProRule" id="PRU00175"/>
    </source>
</evidence>
<dbReference type="PANTHER" id="PTHR10044">
    <property type="entry name" value="INHIBITOR OF APOPTOSIS"/>
    <property type="match status" value="1"/>
</dbReference>
<dbReference type="PANTHER" id="PTHR10044:SF139">
    <property type="entry name" value="DEATH-ASSOCIATED INHIBITOR OF APOPTOSIS 2"/>
    <property type="match status" value="1"/>
</dbReference>
<keyword evidence="1" id="KW-0479">Metal-binding</keyword>
<evidence type="ECO:0000313" key="3">
    <source>
        <dbReference type="EMBL" id="AKR17461.1"/>
    </source>
</evidence>
<feature type="domain" description="RING-type" evidence="2">
    <location>
        <begin position="227"/>
        <end position="262"/>
    </location>
</feature>
<protein>
    <submittedName>
        <fullName evidence="3">IAP-5</fullName>
    </submittedName>
</protein>